<gene>
    <name evidence="1" type="ORF">BVG16_23235</name>
</gene>
<dbReference type="Proteomes" id="UP000190188">
    <property type="component" value="Unassembled WGS sequence"/>
</dbReference>
<evidence type="ECO:0000313" key="2">
    <source>
        <dbReference type="Proteomes" id="UP000190188"/>
    </source>
</evidence>
<reference evidence="1 2" key="1">
    <citation type="submission" date="2017-01" db="EMBL/GenBank/DDBJ databases">
        <title>Genome analysis of Paenibacillus selenitrireducens ES3-24.</title>
        <authorList>
            <person name="Xu D."/>
            <person name="Yao R."/>
            <person name="Zheng S."/>
        </authorList>
    </citation>
    <scope>NUCLEOTIDE SEQUENCE [LARGE SCALE GENOMIC DNA]</scope>
    <source>
        <strain evidence="1 2">ES3-24</strain>
    </source>
</reference>
<name>A0A1T2X4D0_9BACL</name>
<keyword evidence="2" id="KW-1185">Reference proteome</keyword>
<organism evidence="1 2">
    <name type="scientific">Paenibacillus selenitireducens</name>
    <dbReference type="NCBI Taxonomy" id="1324314"/>
    <lineage>
        <taxon>Bacteria</taxon>
        <taxon>Bacillati</taxon>
        <taxon>Bacillota</taxon>
        <taxon>Bacilli</taxon>
        <taxon>Bacillales</taxon>
        <taxon>Paenibacillaceae</taxon>
        <taxon>Paenibacillus</taxon>
    </lineage>
</organism>
<dbReference type="AlphaFoldDB" id="A0A1T2X4D0"/>
<accession>A0A1T2X4D0</accession>
<dbReference type="RefSeq" id="WP_078501591.1">
    <property type="nucleotide sequence ID" value="NZ_MSZX01000010.1"/>
</dbReference>
<sequence>MKFKYRVYANNGFISKPMDYVDAMNYSLLLTNLGNINVYVRLYDHNNSDHEQRERVLSDLLGILIEVTQRPNALEGFERSVRRNRESTRVSSSI</sequence>
<proteinExistence type="predicted"/>
<dbReference type="EMBL" id="MSZX01000010">
    <property type="protein sequence ID" value="OPA74675.1"/>
    <property type="molecule type" value="Genomic_DNA"/>
</dbReference>
<evidence type="ECO:0000313" key="1">
    <source>
        <dbReference type="EMBL" id="OPA74675.1"/>
    </source>
</evidence>
<comment type="caution">
    <text evidence="1">The sequence shown here is derived from an EMBL/GenBank/DDBJ whole genome shotgun (WGS) entry which is preliminary data.</text>
</comment>
<protein>
    <submittedName>
        <fullName evidence="1">Uncharacterized protein</fullName>
    </submittedName>
</protein>